<gene>
    <name evidence="1" type="ORF">C8A01DRAFT_15988</name>
</gene>
<dbReference type="EMBL" id="MU854384">
    <property type="protein sequence ID" value="KAK4040116.1"/>
    <property type="molecule type" value="Genomic_DNA"/>
</dbReference>
<protein>
    <recommendedName>
        <fullName evidence="3">Fungal N-terminal domain-containing protein</fullName>
    </recommendedName>
</protein>
<keyword evidence="2" id="KW-1185">Reference proteome</keyword>
<evidence type="ECO:0000313" key="2">
    <source>
        <dbReference type="Proteomes" id="UP001303115"/>
    </source>
</evidence>
<evidence type="ECO:0008006" key="3">
    <source>
        <dbReference type="Google" id="ProtNLM"/>
    </source>
</evidence>
<dbReference type="AlphaFoldDB" id="A0AAN6SS50"/>
<proteinExistence type="predicted"/>
<sequence>MDPITGVGAAASITQLLALCVKSAKAAKELWESYTDAPDELRQLTGKMDFLNFLLEQIETFGIHLATENLDHLLPSAHRAIIVAALEGRAAQLARLKSLQQDHRAFRSRMRWALLDKARASQILRAVTDTEHGLNTCLAIAQTSVRVAPLNP</sequence>
<organism evidence="1 2">
    <name type="scientific">Parachaetomium inaequale</name>
    <dbReference type="NCBI Taxonomy" id="2588326"/>
    <lineage>
        <taxon>Eukaryota</taxon>
        <taxon>Fungi</taxon>
        <taxon>Dikarya</taxon>
        <taxon>Ascomycota</taxon>
        <taxon>Pezizomycotina</taxon>
        <taxon>Sordariomycetes</taxon>
        <taxon>Sordariomycetidae</taxon>
        <taxon>Sordariales</taxon>
        <taxon>Chaetomiaceae</taxon>
        <taxon>Parachaetomium</taxon>
    </lineage>
</organism>
<name>A0AAN6SS50_9PEZI</name>
<accession>A0AAN6SS50</accession>
<comment type="caution">
    <text evidence="1">The sequence shown here is derived from an EMBL/GenBank/DDBJ whole genome shotgun (WGS) entry which is preliminary data.</text>
</comment>
<dbReference type="Proteomes" id="UP001303115">
    <property type="component" value="Unassembled WGS sequence"/>
</dbReference>
<evidence type="ECO:0000313" key="1">
    <source>
        <dbReference type="EMBL" id="KAK4040116.1"/>
    </source>
</evidence>
<reference evidence="2" key="1">
    <citation type="journal article" date="2023" name="Mol. Phylogenet. Evol.">
        <title>Genome-scale phylogeny and comparative genomics of the fungal order Sordariales.</title>
        <authorList>
            <person name="Hensen N."/>
            <person name="Bonometti L."/>
            <person name="Westerberg I."/>
            <person name="Brannstrom I.O."/>
            <person name="Guillou S."/>
            <person name="Cros-Aarteil S."/>
            <person name="Calhoun S."/>
            <person name="Haridas S."/>
            <person name="Kuo A."/>
            <person name="Mondo S."/>
            <person name="Pangilinan J."/>
            <person name="Riley R."/>
            <person name="LaButti K."/>
            <person name="Andreopoulos B."/>
            <person name="Lipzen A."/>
            <person name="Chen C."/>
            <person name="Yan M."/>
            <person name="Daum C."/>
            <person name="Ng V."/>
            <person name="Clum A."/>
            <person name="Steindorff A."/>
            <person name="Ohm R.A."/>
            <person name="Martin F."/>
            <person name="Silar P."/>
            <person name="Natvig D.O."/>
            <person name="Lalanne C."/>
            <person name="Gautier V."/>
            <person name="Ament-Velasquez S.L."/>
            <person name="Kruys A."/>
            <person name="Hutchinson M.I."/>
            <person name="Powell A.J."/>
            <person name="Barry K."/>
            <person name="Miller A.N."/>
            <person name="Grigoriev I.V."/>
            <person name="Debuchy R."/>
            <person name="Gladieux P."/>
            <person name="Hiltunen Thoren M."/>
            <person name="Johannesson H."/>
        </authorList>
    </citation>
    <scope>NUCLEOTIDE SEQUENCE [LARGE SCALE GENOMIC DNA]</scope>
    <source>
        <strain evidence="2">CBS 284.82</strain>
    </source>
</reference>